<dbReference type="SUPFAM" id="SSF47473">
    <property type="entry name" value="EF-hand"/>
    <property type="match status" value="1"/>
</dbReference>
<protein>
    <recommendedName>
        <fullName evidence="1 6">Phosphoinositide phospholipase C</fullName>
        <ecNumber evidence="1 6">3.1.4.11</ecNumber>
    </recommendedName>
</protein>
<dbReference type="RefSeq" id="XP_002177161.1">
    <property type="nucleotide sequence ID" value="XM_002177125.1"/>
</dbReference>
<dbReference type="GO" id="GO:0016042">
    <property type="term" value="P:lipid catabolic process"/>
    <property type="evidence" value="ECO:0007669"/>
    <property type="project" value="UniProtKB-KW"/>
</dbReference>
<feature type="domain" description="C2" evidence="8">
    <location>
        <begin position="710"/>
        <end position="838"/>
    </location>
</feature>
<keyword evidence="3 6" id="KW-0442">Lipid degradation</keyword>
<dbReference type="STRING" id="556484.B7FP63"/>
<dbReference type="Gene3D" id="2.60.40.150">
    <property type="entry name" value="C2 domain"/>
    <property type="match status" value="1"/>
</dbReference>
<dbReference type="InterPro" id="IPR017946">
    <property type="entry name" value="PLC-like_Pdiesterase_TIM-brl"/>
</dbReference>
<feature type="region of interest" description="Disordered" evidence="7">
    <location>
        <begin position="120"/>
        <end position="152"/>
    </location>
</feature>
<dbReference type="CDD" id="cd00275">
    <property type="entry name" value="C2_PLC_like"/>
    <property type="match status" value="1"/>
</dbReference>
<evidence type="ECO:0000256" key="4">
    <source>
        <dbReference type="ARBA" id="ARBA00023098"/>
    </source>
</evidence>
<dbReference type="SMART" id="SM00149">
    <property type="entry name" value="PLCYc"/>
    <property type="match status" value="1"/>
</dbReference>
<name>B7FP63_PHATC</name>
<dbReference type="HOGENOM" id="CLU_331350_0_0_1"/>
<dbReference type="AlphaFoldDB" id="B7FP63"/>
<dbReference type="InParanoid" id="B7FP63"/>
<dbReference type="GO" id="GO:0048015">
    <property type="term" value="P:phosphatidylinositol-mediated signaling"/>
    <property type="evidence" value="ECO:0007669"/>
    <property type="project" value="TreeGrafter"/>
</dbReference>
<evidence type="ECO:0000259" key="9">
    <source>
        <dbReference type="PROSITE" id="PS50008"/>
    </source>
</evidence>
<dbReference type="EC" id="3.1.4.11" evidence="1 6"/>
<sequence>MPPTSIVRSSKKKGTSINSTGMAAPKTRVSSKQHRIHFLHALGFIKIPRHLYEGVRVLIVAASGKTQSAQLRLSADKFTLWIRTTKNAKSYFAKTVTEDRAIDVGEIDRIQRGQSTQQFEKAKKKQIHGTPTTPVAQPKLHRNMSSGSNSVTSSSAGGASYSTAMIQHFDPELSFSIVFRGAHTLDLMAMEVDECDELTTTLDRILEAYQRAKTRVANDVLLLRYVWLDVDKDKTGYMNVSTIGKVFGQINFEMKTKDLHANYEKFGKILGLDRSGRRRGLTFEQSAGFLHYIRRNTWMVKPVNVIWNEIFGEVMNNGKKRETVSDKTFLEHFMRGKQGQMKTTILDVRKLFRKMHDMEISHDSSAEKMDLNRITKDQFEAFLFASENDAFDPEKEEFDMSDMTQPLSEYWINSSHNTYLVGDQYTSQSSVEMYSNALYRGCRCLELDIWDGSKTLNGTPIPVVWHGHTMTTKILFVEIIKTIKVFLNFHPDTFPLILSFENHCSLAYQEVMAEQLIRVLGASLYIPTEASLHGELPSPKQLRGMVIIKGRRPNGTEADAYDTDDDASVDYGATSLIGGLVLDGLEENANLEKHGVSPNLARLTLFHGNKHKTWEESLWSPRYHMHSFSENKVRSKCRHKEAQTWIMYNQSHMSRTYPAGARVDSSNYNPLLAWSTGCQLVALNFQTQDAFLKLNDGRFRENGNCGYVLKPSSLMVNDGYSPNRAAVRISIRVLSGSCLPKPIGQRSGDCIDPYVKVSVFDIKNDEKESIISYPTSIAHANGFFPIWSQEKFSFTIENWAVAMLQLTVYDKTKDEFIASSSIPVSCLRRGIRSVKLYDATNTRSGAFAFASLLLDLKMGHVVAEI</sequence>
<gene>
    <name evidence="10" type="primary">PLC-delta</name>
    <name evidence="10" type="ORF">PHATRDRAFT_42683</name>
</gene>
<keyword evidence="4 6" id="KW-0443">Lipid metabolism</keyword>
<dbReference type="InterPro" id="IPR000008">
    <property type="entry name" value="C2_dom"/>
</dbReference>
<keyword evidence="5" id="KW-0807">Transducer</keyword>
<dbReference type="SMR" id="B7FP63"/>
<dbReference type="CDD" id="cd08558">
    <property type="entry name" value="PI-PLCc_eukaryota"/>
    <property type="match status" value="1"/>
</dbReference>
<dbReference type="eggNOG" id="KOG0169">
    <property type="taxonomic scope" value="Eukaryota"/>
</dbReference>
<evidence type="ECO:0000256" key="5">
    <source>
        <dbReference type="ARBA" id="ARBA00023224"/>
    </source>
</evidence>
<reference evidence="10 11" key="1">
    <citation type="journal article" date="2008" name="Nature">
        <title>The Phaeodactylum genome reveals the evolutionary history of diatom genomes.</title>
        <authorList>
            <person name="Bowler C."/>
            <person name="Allen A.E."/>
            <person name="Badger J.H."/>
            <person name="Grimwood J."/>
            <person name="Jabbari K."/>
            <person name="Kuo A."/>
            <person name="Maheswari U."/>
            <person name="Martens C."/>
            <person name="Maumus F."/>
            <person name="Otillar R.P."/>
            <person name="Rayko E."/>
            <person name="Salamov A."/>
            <person name="Vandepoele K."/>
            <person name="Beszteri B."/>
            <person name="Gruber A."/>
            <person name="Heijde M."/>
            <person name="Katinka M."/>
            <person name="Mock T."/>
            <person name="Valentin K."/>
            <person name="Verret F."/>
            <person name="Berges J.A."/>
            <person name="Brownlee C."/>
            <person name="Cadoret J.P."/>
            <person name="Chiovitti A."/>
            <person name="Choi C.J."/>
            <person name="Coesel S."/>
            <person name="De Martino A."/>
            <person name="Detter J.C."/>
            <person name="Durkin C."/>
            <person name="Falciatore A."/>
            <person name="Fournet J."/>
            <person name="Haruta M."/>
            <person name="Huysman M.J."/>
            <person name="Jenkins B.D."/>
            <person name="Jiroutova K."/>
            <person name="Jorgensen R.E."/>
            <person name="Joubert Y."/>
            <person name="Kaplan A."/>
            <person name="Kroger N."/>
            <person name="Kroth P.G."/>
            <person name="La Roche J."/>
            <person name="Lindquist E."/>
            <person name="Lommer M."/>
            <person name="Martin-Jezequel V."/>
            <person name="Lopez P.J."/>
            <person name="Lucas S."/>
            <person name="Mangogna M."/>
            <person name="McGinnis K."/>
            <person name="Medlin L.K."/>
            <person name="Montsant A."/>
            <person name="Oudot-Le Secq M.P."/>
            <person name="Napoli C."/>
            <person name="Obornik M."/>
            <person name="Parker M.S."/>
            <person name="Petit J.L."/>
            <person name="Porcel B.M."/>
            <person name="Poulsen N."/>
            <person name="Robison M."/>
            <person name="Rychlewski L."/>
            <person name="Rynearson T.A."/>
            <person name="Schmutz J."/>
            <person name="Shapiro H."/>
            <person name="Siaut M."/>
            <person name="Stanley M."/>
            <person name="Sussman M.R."/>
            <person name="Taylor A.R."/>
            <person name="Vardi A."/>
            <person name="von Dassow P."/>
            <person name="Vyverman W."/>
            <person name="Willis A."/>
            <person name="Wyrwicz L.S."/>
            <person name="Rokhsar D.S."/>
            <person name="Weissenbach J."/>
            <person name="Armbrust E.V."/>
            <person name="Green B.R."/>
            <person name="Van de Peer Y."/>
            <person name="Grigoriev I.V."/>
        </authorList>
    </citation>
    <scope>NUCLEOTIDE SEQUENCE [LARGE SCALE GENOMIC DNA]</scope>
    <source>
        <strain evidence="10 11">CCAP 1055/1</strain>
    </source>
</reference>
<dbReference type="InterPro" id="IPR035892">
    <property type="entry name" value="C2_domain_sf"/>
</dbReference>
<evidence type="ECO:0000256" key="6">
    <source>
        <dbReference type="RuleBase" id="RU361133"/>
    </source>
</evidence>
<dbReference type="PRINTS" id="PR00390">
    <property type="entry name" value="PHPHLIPASEC"/>
</dbReference>
<dbReference type="InterPro" id="IPR000909">
    <property type="entry name" value="PLipase_C_PInositol-sp_X_dom"/>
</dbReference>
<dbReference type="SMART" id="SM00239">
    <property type="entry name" value="C2"/>
    <property type="match status" value="1"/>
</dbReference>
<keyword evidence="11" id="KW-1185">Reference proteome</keyword>
<dbReference type="SUPFAM" id="SSF51695">
    <property type="entry name" value="PLC-like phosphodiesterases"/>
    <property type="match status" value="1"/>
</dbReference>
<evidence type="ECO:0000256" key="7">
    <source>
        <dbReference type="SAM" id="MobiDB-lite"/>
    </source>
</evidence>
<dbReference type="KEGG" id="pti:PHATRDRAFT_42683"/>
<dbReference type="Pfam" id="PF00387">
    <property type="entry name" value="PI-PLC-Y"/>
    <property type="match status" value="1"/>
</dbReference>
<feature type="domain" description="PI-PLC Y-box" evidence="9">
    <location>
        <begin position="623"/>
        <end position="714"/>
    </location>
</feature>
<dbReference type="PROSITE" id="PS50004">
    <property type="entry name" value="C2"/>
    <property type="match status" value="1"/>
</dbReference>
<evidence type="ECO:0000256" key="3">
    <source>
        <dbReference type="ARBA" id="ARBA00022963"/>
    </source>
</evidence>
<evidence type="ECO:0000313" key="10">
    <source>
        <dbReference type="EMBL" id="EEC51624.1"/>
    </source>
</evidence>
<dbReference type="InterPro" id="IPR011993">
    <property type="entry name" value="PH-like_dom_sf"/>
</dbReference>
<dbReference type="SMART" id="SM00148">
    <property type="entry name" value="PLCXc"/>
    <property type="match status" value="1"/>
</dbReference>
<dbReference type="OMA" id="RRKYHHA"/>
<evidence type="ECO:0000259" key="8">
    <source>
        <dbReference type="PROSITE" id="PS50004"/>
    </source>
</evidence>
<dbReference type="Gene3D" id="2.30.29.30">
    <property type="entry name" value="Pleckstrin-homology domain (PH domain)/Phosphotyrosine-binding domain (PTB)"/>
    <property type="match status" value="1"/>
</dbReference>
<dbReference type="Pfam" id="PF00388">
    <property type="entry name" value="PI-PLC-X"/>
    <property type="match status" value="1"/>
</dbReference>
<evidence type="ECO:0000256" key="2">
    <source>
        <dbReference type="ARBA" id="ARBA00022801"/>
    </source>
</evidence>
<dbReference type="GO" id="GO:0004435">
    <property type="term" value="F:phosphatidylinositol-4,5-bisphosphate phospholipase C activity"/>
    <property type="evidence" value="ECO:0007669"/>
    <property type="project" value="UniProtKB-EC"/>
</dbReference>
<proteinExistence type="predicted"/>
<evidence type="ECO:0000256" key="1">
    <source>
        <dbReference type="ARBA" id="ARBA00012368"/>
    </source>
</evidence>
<dbReference type="PROSITE" id="PS50007">
    <property type="entry name" value="PIPLC_X_DOMAIN"/>
    <property type="match status" value="1"/>
</dbReference>
<dbReference type="OrthoDB" id="269822at2759"/>
<feature type="region of interest" description="Disordered" evidence="7">
    <location>
        <begin position="1"/>
        <end position="29"/>
    </location>
</feature>
<dbReference type="GO" id="GO:0051209">
    <property type="term" value="P:release of sequestered calcium ion into cytosol"/>
    <property type="evidence" value="ECO:0007669"/>
    <property type="project" value="TreeGrafter"/>
</dbReference>
<dbReference type="PANTHER" id="PTHR10336:SF36">
    <property type="entry name" value="1-PHOSPHATIDYLINOSITOL 4,5-BISPHOSPHATE PHOSPHODIESTERASE BETA-4"/>
    <property type="match status" value="1"/>
</dbReference>
<dbReference type="InterPro" id="IPR001711">
    <property type="entry name" value="PLipase_C_Pinositol-sp_Y"/>
</dbReference>
<keyword evidence="2 6" id="KW-0378">Hydrolase</keyword>
<dbReference type="Pfam" id="PF00168">
    <property type="entry name" value="C2"/>
    <property type="match status" value="1"/>
</dbReference>
<dbReference type="InterPro" id="IPR001192">
    <property type="entry name" value="PI-PLC_fam"/>
</dbReference>
<dbReference type="PROSITE" id="PS50008">
    <property type="entry name" value="PIPLC_Y_DOMAIN"/>
    <property type="match status" value="1"/>
</dbReference>
<dbReference type="PANTHER" id="PTHR10336">
    <property type="entry name" value="PHOSPHOINOSITIDE-SPECIFIC PHOSPHOLIPASE C FAMILY PROTEIN"/>
    <property type="match status" value="1"/>
</dbReference>
<organism evidence="10 11">
    <name type="scientific">Phaeodactylum tricornutum (strain CCAP 1055/1)</name>
    <dbReference type="NCBI Taxonomy" id="556484"/>
    <lineage>
        <taxon>Eukaryota</taxon>
        <taxon>Sar</taxon>
        <taxon>Stramenopiles</taxon>
        <taxon>Ochrophyta</taxon>
        <taxon>Bacillariophyta</taxon>
        <taxon>Bacillariophyceae</taxon>
        <taxon>Bacillariophycidae</taxon>
        <taxon>Naviculales</taxon>
        <taxon>Phaeodactylaceae</taxon>
        <taxon>Phaeodactylum</taxon>
    </lineage>
</organism>
<dbReference type="Gene3D" id="3.20.20.190">
    <property type="entry name" value="Phosphatidylinositol (PI) phosphodiesterase"/>
    <property type="match status" value="1"/>
</dbReference>
<reference evidence="11" key="2">
    <citation type="submission" date="2008-08" db="EMBL/GenBank/DDBJ databases">
        <authorList>
            <consortium name="Diatom Consortium"/>
            <person name="Grigoriev I."/>
            <person name="Grimwood J."/>
            <person name="Kuo A."/>
            <person name="Otillar R.P."/>
            <person name="Salamov A."/>
            <person name="Detter J.C."/>
            <person name="Lindquist E."/>
            <person name="Shapiro H."/>
            <person name="Lucas S."/>
            <person name="Glavina del Rio T."/>
            <person name="Pitluck S."/>
            <person name="Rokhsar D."/>
            <person name="Bowler C."/>
        </authorList>
    </citation>
    <scope>GENOME REANNOTATION</scope>
    <source>
        <strain evidence="11">CCAP 1055/1</strain>
    </source>
</reference>
<dbReference type="EMBL" id="CM000605">
    <property type="protein sequence ID" value="EEC51624.1"/>
    <property type="molecule type" value="Genomic_DNA"/>
</dbReference>
<evidence type="ECO:0000313" key="11">
    <source>
        <dbReference type="Proteomes" id="UP000000759"/>
    </source>
</evidence>
<dbReference type="GeneID" id="7196334"/>
<dbReference type="InterPro" id="IPR011992">
    <property type="entry name" value="EF-hand-dom_pair"/>
</dbReference>
<dbReference type="SUPFAM" id="SSF49562">
    <property type="entry name" value="C2 domain (Calcium/lipid-binding domain, CaLB)"/>
    <property type="match status" value="1"/>
</dbReference>
<dbReference type="PaxDb" id="2850-Phatr42683"/>
<dbReference type="Proteomes" id="UP000000759">
    <property type="component" value="Chromosome 1"/>
</dbReference>
<accession>B7FP63</accession>
<comment type="catalytic activity">
    <reaction evidence="6">
        <text>a 1,2-diacyl-sn-glycero-3-phospho-(1D-myo-inositol-4,5-bisphosphate) + H2O = 1D-myo-inositol 1,4,5-trisphosphate + a 1,2-diacyl-sn-glycerol + H(+)</text>
        <dbReference type="Rhea" id="RHEA:33179"/>
        <dbReference type="ChEBI" id="CHEBI:15377"/>
        <dbReference type="ChEBI" id="CHEBI:15378"/>
        <dbReference type="ChEBI" id="CHEBI:17815"/>
        <dbReference type="ChEBI" id="CHEBI:58456"/>
        <dbReference type="ChEBI" id="CHEBI:203600"/>
        <dbReference type="EC" id="3.1.4.11"/>
    </reaction>
</comment>